<keyword evidence="3" id="KW-0732">Signal</keyword>
<reference evidence="6 7" key="1">
    <citation type="journal article" date="2016" name="Front. Microbiol.">
        <title>Comparative Genomics Analysis of Streptomyces Species Reveals Their Adaptation to the Marine Environment and Their Diversity at the Genomic Level.</title>
        <authorList>
            <person name="Tian X."/>
            <person name="Zhang Z."/>
            <person name="Yang T."/>
            <person name="Chen M."/>
            <person name="Li J."/>
            <person name="Chen F."/>
            <person name="Yang J."/>
            <person name="Li W."/>
            <person name="Zhang B."/>
            <person name="Zhang Z."/>
            <person name="Wu J."/>
            <person name="Zhang C."/>
            <person name="Long L."/>
            <person name="Xiao J."/>
        </authorList>
    </citation>
    <scope>NUCLEOTIDE SEQUENCE [LARGE SCALE GENOMIC DNA]</scope>
    <source>
        <strain evidence="6 7">SCSIO 10429</strain>
    </source>
</reference>
<comment type="caution">
    <text evidence="6">The sequence shown here is derived from an EMBL/GenBank/DDBJ whole genome shotgun (WGS) entry which is preliminary data.</text>
</comment>
<feature type="domain" description="Imelysin-like" evidence="5">
    <location>
        <begin position="130"/>
        <end position="357"/>
    </location>
</feature>
<dbReference type="PATRIC" id="fig|518642.10.peg.303"/>
<evidence type="ECO:0000313" key="7">
    <source>
        <dbReference type="Proteomes" id="UP000176005"/>
    </source>
</evidence>
<dbReference type="GO" id="GO:0030313">
    <property type="term" value="C:cell envelope"/>
    <property type="evidence" value="ECO:0007669"/>
    <property type="project" value="UniProtKB-SubCell"/>
</dbReference>
<comment type="subcellular location">
    <subcellularLocation>
        <location evidence="1">Cell envelope</location>
    </subcellularLocation>
</comment>
<evidence type="ECO:0000256" key="4">
    <source>
        <dbReference type="SAM" id="MobiDB-lite"/>
    </source>
</evidence>
<dbReference type="InterPro" id="IPR038352">
    <property type="entry name" value="Imelysin_sf"/>
</dbReference>
<dbReference type="EMBL" id="LJGW01000719">
    <property type="protein sequence ID" value="OEV02958.1"/>
    <property type="molecule type" value="Genomic_DNA"/>
</dbReference>
<dbReference type="InterPro" id="IPR018976">
    <property type="entry name" value="Imelysin-like"/>
</dbReference>
<gene>
    <name evidence="6" type="ORF">AN218_33030</name>
</gene>
<evidence type="ECO:0000256" key="3">
    <source>
        <dbReference type="ARBA" id="ARBA00022729"/>
    </source>
</evidence>
<dbReference type="CDD" id="cd14656">
    <property type="entry name" value="Imelysin-like_EfeO"/>
    <property type="match status" value="1"/>
</dbReference>
<dbReference type="InterPro" id="IPR034981">
    <property type="entry name" value="Imelysin-like_EfeO/Algp7"/>
</dbReference>
<proteinExistence type="inferred from homology"/>
<feature type="region of interest" description="Disordered" evidence="4">
    <location>
        <begin position="1"/>
        <end position="24"/>
    </location>
</feature>
<evidence type="ECO:0000313" key="6">
    <source>
        <dbReference type="EMBL" id="OEV02958.1"/>
    </source>
</evidence>
<dbReference type="Pfam" id="PF09375">
    <property type="entry name" value="Peptidase_M75"/>
    <property type="match status" value="1"/>
</dbReference>
<organism evidence="6 7">
    <name type="scientific">Streptomyces nanshensis</name>
    <dbReference type="NCBI Taxonomy" id="518642"/>
    <lineage>
        <taxon>Bacteria</taxon>
        <taxon>Bacillati</taxon>
        <taxon>Actinomycetota</taxon>
        <taxon>Actinomycetes</taxon>
        <taxon>Kitasatosporales</taxon>
        <taxon>Streptomycetaceae</taxon>
        <taxon>Streptomyces</taxon>
    </lineage>
</organism>
<dbReference type="PANTHER" id="PTHR39192">
    <property type="entry name" value="IRON UPTAKE SYSTEM COMPONENT EFEO"/>
    <property type="match status" value="1"/>
</dbReference>
<dbReference type="Gene3D" id="1.20.1420.20">
    <property type="entry name" value="M75 peptidase, HXXE motif"/>
    <property type="match status" value="1"/>
</dbReference>
<evidence type="ECO:0000256" key="1">
    <source>
        <dbReference type="ARBA" id="ARBA00004196"/>
    </source>
</evidence>
<comment type="similarity">
    <text evidence="2">Belongs to the EfeM/EfeO family.</text>
</comment>
<keyword evidence="7" id="KW-1185">Reference proteome</keyword>
<dbReference type="PANTHER" id="PTHR39192:SF1">
    <property type="entry name" value="IRON UPTAKE SYSTEM COMPONENT EFEO"/>
    <property type="match status" value="1"/>
</dbReference>
<protein>
    <submittedName>
        <fullName evidence="6">Iron transporter</fullName>
    </submittedName>
</protein>
<feature type="non-terminal residue" evidence="6">
    <location>
        <position position="1"/>
    </location>
</feature>
<accession>A0A1E7KGB5</accession>
<name>A0A1E7KGB5_9ACTN</name>
<dbReference type="Proteomes" id="UP000176005">
    <property type="component" value="Unassembled WGS sequence"/>
</dbReference>
<dbReference type="InterPro" id="IPR050894">
    <property type="entry name" value="EfeM/EfeO_iron_uptake"/>
</dbReference>
<sequence>AGRPAHGAAADGLPHTRVEASGGKCGRGWEHARPGLQVFTLHNGSDRAAEVYLRDAHSGAVHGEIDGIGPGTTRTLRADLGDGTYSFACFPDDGAPAVGPEVRVHGGKGRPGGPAARPVDQHDLIPPTLSYQHWIEGRMGPLLEKTEKLRSAVDDGDLARARAAWLPAHLTYERMGAAYGTFGDADAAINGTTASLPGGVHDKDFTGFHRIEHGLWHGASASSLRPFADRLVKDVRTLRKDWSQARMDPLDLGLRAHEILENTVQFELTGRTDYGSHSNLATARANLDGTRVALSRLRPLLASRYPRMGRLEDELDGMQARLDGHEHDGHWTTLDELGRRDREKVNADASELVERLADIAALCDVRRTR</sequence>
<dbReference type="AlphaFoldDB" id="A0A1E7KGB5"/>
<dbReference type="RefSeq" id="WP_070020716.1">
    <property type="nucleotide sequence ID" value="NZ_LJGW01000719.1"/>
</dbReference>
<evidence type="ECO:0000256" key="2">
    <source>
        <dbReference type="ARBA" id="ARBA00005989"/>
    </source>
</evidence>
<evidence type="ECO:0000259" key="5">
    <source>
        <dbReference type="Pfam" id="PF09375"/>
    </source>
</evidence>